<dbReference type="EMBL" id="WIUZ02000016">
    <property type="protein sequence ID" value="KAF9780599.1"/>
    <property type="molecule type" value="Genomic_DNA"/>
</dbReference>
<feature type="non-terminal residue" evidence="1">
    <location>
        <position position="200"/>
    </location>
</feature>
<accession>A0A9P6H6Z6</accession>
<dbReference type="AlphaFoldDB" id="A0A9P6H6Z6"/>
<reference evidence="1" key="1">
    <citation type="journal article" date="2020" name="Nat. Commun.">
        <title>Large-scale genome sequencing of mycorrhizal fungi provides insights into the early evolution of symbiotic traits.</title>
        <authorList>
            <person name="Miyauchi S."/>
            <person name="Kiss E."/>
            <person name="Kuo A."/>
            <person name="Drula E."/>
            <person name="Kohler A."/>
            <person name="Sanchez-Garcia M."/>
            <person name="Morin E."/>
            <person name="Andreopoulos B."/>
            <person name="Barry K.W."/>
            <person name="Bonito G."/>
            <person name="Buee M."/>
            <person name="Carver A."/>
            <person name="Chen C."/>
            <person name="Cichocki N."/>
            <person name="Clum A."/>
            <person name="Culley D."/>
            <person name="Crous P.W."/>
            <person name="Fauchery L."/>
            <person name="Girlanda M."/>
            <person name="Hayes R.D."/>
            <person name="Keri Z."/>
            <person name="LaButti K."/>
            <person name="Lipzen A."/>
            <person name="Lombard V."/>
            <person name="Magnuson J."/>
            <person name="Maillard F."/>
            <person name="Murat C."/>
            <person name="Nolan M."/>
            <person name="Ohm R.A."/>
            <person name="Pangilinan J."/>
            <person name="Pereira M.F."/>
            <person name="Perotto S."/>
            <person name="Peter M."/>
            <person name="Pfister S."/>
            <person name="Riley R."/>
            <person name="Sitrit Y."/>
            <person name="Stielow J.B."/>
            <person name="Szollosi G."/>
            <person name="Zifcakova L."/>
            <person name="Stursova M."/>
            <person name="Spatafora J.W."/>
            <person name="Tedersoo L."/>
            <person name="Vaario L.M."/>
            <person name="Yamada A."/>
            <person name="Yan M."/>
            <person name="Wang P."/>
            <person name="Xu J."/>
            <person name="Bruns T."/>
            <person name="Baldrian P."/>
            <person name="Vilgalys R."/>
            <person name="Dunand C."/>
            <person name="Henrissat B."/>
            <person name="Grigoriev I.V."/>
            <person name="Hibbett D."/>
            <person name="Nagy L.G."/>
            <person name="Martin F.M."/>
        </authorList>
    </citation>
    <scope>NUCLEOTIDE SEQUENCE</scope>
    <source>
        <strain evidence="1">UH-Tt-Lm1</strain>
    </source>
</reference>
<dbReference type="OrthoDB" id="3257613at2759"/>
<keyword evidence="2" id="KW-1185">Reference proteome</keyword>
<evidence type="ECO:0008006" key="3">
    <source>
        <dbReference type="Google" id="ProtNLM"/>
    </source>
</evidence>
<evidence type="ECO:0000313" key="2">
    <source>
        <dbReference type="Proteomes" id="UP000736335"/>
    </source>
</evidence>
<organism evidence="1 2">
    <name type="scientific">Thelephora terrestris</name>
    <dbReference type="NCBI Taxonomy" id="56493"/>
    <lineage>
        <taxon>Eukaryota</taxon>
        <taxon>Fungi</taxon>
        <taxon>Dikarya</taxon>
        <taxon>Basidiomycota</taxon>
        <taxon>Agaricomycotina</taxon>
        <taxon>Agaricomycetes</taxon>
        <taxon>Thelephorales</taxon>
        <taxon>Thelephoraceae</taxon>
        <taxon>Thelephora</taxon>
    </lineage>
</organism>
<comment type="caution">
    <text evidence="1">The sequence shown here is derived from an EMBL/GenBank/DDBJ whole genome shotgun (WGS) entry which is preliminary data.</text>
</comment>
<dbReference type="Proteomes" id="UP000736335">
    <property type="component" value="Unassembled WGS sequence"/>
</dbReference>
<reference evidence="1" key="2">
    <citation type="submission" date="2020-11" db="EMBL/GenBank/DDBJ databases">
        <authorList>
            <consortium name="DOE Joint Genome Institute"/>
            <person name="Kuo A."/>
            <person name="Miyauchi S."/>
            <person name="Kiss E."/>
            <person name="Drula E."/>
            <person name="Kohler A."/>
            <person name="Sanchez-Garcia M."/>
            <person name="Andreopoulos B."/>
            <person name="Barry K.W."/>
            <person name="Bonito G."/>
            <person name="Buee M."/>
            <person name="Carver A."/>
            <person name="Chen C."/>
            <person name="Cichocki N."/>
            <person name="Clum A."/>
            <person name="Culley D."/>
            <person name="Crous P.W."/>
            <person name="Fauchery L."/>
            <person name="Girlanda M."/>
            <person name="Hayes R."/>
            <person name="Keri Z."/>
            <person name="Labutti K."/>
            <person name="Lipzen A."/>
            <person name="Lombard V."/>
            <person name="Magnuson J."/>
            <person name="Maillard F."/>
            <person name="Morin E."/>
            <person name="Murat C."/>
            <person name="Nolan M."/>
            <person name="Ohm R."/>
            <person name="Pangilinan J."/>
            <person name="Pereira M."/>
            <person name="Perotto S."/>
            <person name="Peter M."/>
            <person name="Riley R."/>
            <person name="Sitrit Y."/>
            <person name="Stielow B."/>
            <person name="Szollosi G."/>
            <person name="Zifcakova L."/>
            <person name="Stursova M."/>
            <person name="Spatafora J.W."/>
            <person name="Tedersoo L."/>
            <person name="Vaario L.-M."/>
            <person name="Yamada A."/>
            <person name="Yan M."/>
            <person name="Wang P."/>
            <person name="Xu J."/>
            <person name="Bruns T."/>
            <person name="Baldrian P."/>
            <person name="Vilgalys R."/>
            <person name="Henrissat B."/>
            <person name="Grigoriev I.V."/>
            <person name="Hibbett D."/>
            <person name="Nagy L.G."/>
            <person name="Martin F.M."/>
        </authorList>
    </citation>
    <scope>NUCLEOTIDE SEQUENCE</scope>
    <source>
        <strain evidence="1">UH-Tt-Lm1</strain>
    </source>
</reference>
<evidence type="ECO:0000313" key="1">
    <source>
        <dbReference type="EMBL" id="KAF9780599.1"/>
    </source>
</evidence>
<dbReference type="InterPro" id="IPR040521">
    <property type="entry name" value="KDZ"/>
</dbReference>
<feature type="non-terminal residue" evidence="1">
    <location>
        <position position="1"/>
    </location>
</feature>
<proteinExistence type="predicted"/>
<gene>
    <name evidence="1" type="ORF">BJ322DRAFT_974297</name>
</gene>
<protein>
    <recommendedName>
        <fullName evidence="3">CxC2-like cysteine cluster KDZ transposase-associated domain-containing protein</fullName>
    </recommendedName>
</protein>
<name>A0A9P6H6Z6_9AGAM</name>
<sequence>SFDLLEMYHKAMLQGKLNPYDFYLAIMHKSDNQGRSKQVYRYHKILCCMHQWRHLKAIKHGGGAHQAYPLSATTPGSFAIECSACLHPGRNLPDDWDSVRGAKEWIYTQFIAVDSNFKLKSKNHQIKDLELGSGWSYFVENAAYTRHVTSCGTKFHAVNQANSRGGGKDYTATIVVKAVCAPHCFVLPNAVGDLQRGERY</sequence>
<dbReference type="Pfam" id="PF18758">
    <property type="entry name" value="KDZ"/>
    <property type="match status" value="1"/>
</dbReference>